<keyword evidence="2" id="KW-1185">Reference proteome</keyword>
<reference evidence="1 2" key="1">
    <citation type="submission" date="2020-06" db="EMBL/GenBank/DDBJ databases">
        <title>Complete Genome Sequence of Salmonella phage SAP012.</title>
        <authorList>
            <person name="Shahin K."/>
            <person name="Soleimani-Delfan A."/>
            <person name="Barazandeh M."/>
            <person name="Komijani Majid."/>
            <person name="Bao H."/>
            <person name="Zhang L."/>
            <person name="Wang R."/>
        </authorList>
    </citation>
    <scope>NUCLEOTIDE SEQUENCE [LARGE SCALE GENOMIC DNA]</scope>
</reference>
<dbReference type="GeneID" id="62682386"/>
<name>A0A6J4EFT4_9CAUD</name>
<dbReference type="Proteomes" id="UP000505247">
    <property type="component" value="Segment"/>
</dbReference>
<evidence type="ECO:0000313" key="1">
    <source>
        <dbReference type="EMBL" id="BCG45197.1"/>
    </source>
</evidence>
<organism evidence="1 2">
    <name type="scientific">Salmonella phage SAP012</name>
    <dbReference type="NCBI Taxonomy" id="2742114"/>
    <lineage>
        <taxon>Viruses</taxon>
        <taxon>Duplodnaviria</taxon>
        <taxon>Heunggongvirae</taxon>
        <taxon>Uroviricota</taxon>
        <taxon>Caudoviricetes</taxon>
        <taxon>Casjensviridae</taxon>
        <taxon>Zhonglingvirus</taxon>
        <taxon>Zhonglingvirus SAP012</taxon>
    </lineage>
</organism>
<evidence type="ECO:0000313" key="2">
    <source>
        <dbReference type="Proteomes" id="UP000505247"/>
    </source>
</evidence>
<proteinExistence type="predicted"/>
<dbReference type="RefSeq" id="YP_009999754.1">
    <property type="nucleotide sequence ID" value="NC_053008.1"/>
</dbReference>
<protein>
    <submittedName>
        <fullName evidence="1">Uncharacterized protein</fullName>
    </submittedName>
</protein>
<accession>A0A6J4EFT4</accession>
<dbReference type="KEGG" id="vg:62682386"/>
<dbReference type="EMBL" id="LC553736">
    <property type="protein sequence ID" value="BCG45197.1"/>
    <property type="molecule type" value="Genomic_DNA"/>
</dbReference>
<sequence length="48" mass="5302">MTKIEAAPSFCSTARAIYVSADDQLTDETARQMLSHNEIGKRLCGWGQ</sequence>